<proteinExistence type="predicted"/>
<dbReference type="Proteomes" id="UP000587760">
    <property type="component" value="Unassembled WGS sequence"/>
</dbReference>
<sequence length="142" mass="15742">MNEERMKILNMLSEGKITTEEADRLLDAVGAAPSMAAANPVGADGLPKYLYVNVNSFKENGEEKKENVNIKVPMALIKAGVNIASLMPEDVQGEINKAMDEKGVKFNLSDIKKENLDEFLVALRELEVNVDGENERVRIYCQ</sequence>
<dbReference type="RefSeq" id="WP_184746871.1">
    <property type="nucleotide sequence ID" value="NZ_JACHGJ010000003.1"/>
</dbReference>
<accession>A0A841R5Y6</accession>
<feature type="domain" description="YvlB/LiaX N-terminal" evidence="1">
    <location>
        <begin position="3"/>
        <end position="29"/>
    </location>
</feature>
<organism evidence="2 3">
    <name type="scientific">Spirochaeta isovalerica</name>
    <dbReference type="NCBI Taxonomy" id="150"/>
    <lineage>
        <taxon>Bacteria</taxon>
        <taxon>Pseudomonadati</taxon>
        <taxon>Spirochaetota</taxon>
        <taxon>Spirochaetia</taxon>
        <taxon>Spirochaetales</taxon>
        <taxon>Spirochaetaceae</taxon>
        <taxon>Spirochaeta</taxon>
    </lineage>
</organism>
<gene>
    <name evidence="2" type="ORF">HNR50_002277</name>
</gene>
<comment type="caution">
    <text evidence="2">The sequence shown here is derived from an EMBL/GenBank/DDBJ whole genome shotgun (WGS) entry which is preliminary data.</text>
</comment>
<keyword evidence="3" id="KW-1185">Reference proteome</keyword>
<evidence type="ECO:0000313" key="3">
    <source>
        <dbReference type="Proteomes" id="UP000587760"/>
    </source>
</evidence>
<reference evidence="2 3" key="1">
    <citation type="submission" date="2020-08" db="EMBL/GenBank/DDBJ databases">
        <title>Genomic Encyclopedia of Type Strains, Phase IV (KMG-IV): sequencing the most valuable type-strain genomes for metagenomic binning, comparative biology and taxonomic classification.</title>
        <authorList>
            <person name="Goeker M."/>
        </authorList>
    </citation>
    <scope>NUCLEOTIDE SEQUENCE [LARGE SCALE GENOMIC DNA]</scope>
    <source>
        <strain evidence="2 3">DSM 2461</strain>
    </source>
</reference>
<name>A0A841R5Y6_9SPIO</name>
<dbReference type="Pfam" id="PF22746">
    <property type="entry name" value="SHOCT-like_DUF2089-C"/>
    <property type="match status" value="1"/>
</dbReference>
<dbReference type="InterPro" id="IPR053959">
    <property type="entry name" value="YvlB/LiaX_N"/>
</dbReference>
<evidence type="ECO:0000259" key="1">
    <source>
        <dbReference type="Pfam" id="PF22746"/>
    </source>
</evidence>
<protein>
    <recommendedName>
        <fullName evidence="1">YvlB/LiaX N-terminal domain-containing protein</fullName>
    </recommendedName>
</protein>
<dbReference type="AlphaFoldDB" id="A0A841R5Y6"/>
<dbReference type="EMBL" id="JACHGJ010000003">
    <property type="protein sequence ID" value="MBB6480614.1"/>
    <property type="molecule type" value="Genomic_DNA"/>
</dbReference>
<evidence type="ECO:0000313" key="2">
    <source>
        <dbReference type="EMBL" id="MBB6480614.1"/>
    </source>
</evidence>